<protein>
    <submittedName>
        <fullName evidence="1">Uncharacterized protein</fullName>
    </submittedName>
</protein>
<feature type="non-terminal residue" evidence="1">
    <location>
        <position position="51"/>
    </location>
</feature>
<proteinExistence type="predicted"/>
<organism evidence="1 2">
    <name type="scientific">Sousa chinensis</name>
    <name type="common">Indo-pacific humpbacked dolphin</name>
    <name type="synonym">Steno chinensis</name>
    <dbReference type="NCBI Taxonomy" id="103600"/>
    <lineage>
        <taxon>Eukaryota</taxon>
        <taxon>Metazoa</taxon>
        <taxon>Chordata</taxon>
        <taxon>Craniata</taxon>
        <taxon>Vertebrata</taxon>
        <taxon>Euteleostomi</taxon>
        <taxon>Mammalia</taxon>
        <taxon>Eutheria</taxon>
        <taxon>Laurasiatheria</taxon>
        <taxon>Artiodactyla</taxon>
        <taxon>Whippomorpha</taxon>
        <taxon>Cetacea</taxon>
        <taxon>Odontoceti</taxon>
        <taxon>Delphinidae</taxon>
        <taxon>Sousa</taxon>
    </lineage>
</organism>
<accession>A0A484GZW9</accession>
<dbReference type="EMBL" id="QWLN02001703">
    <property type="protein sequence ID" value="TEA41139.1"/>
    <property type="molecule type" value="Genomic_DNA"/>
</dbReference>
<keyword evidence="2" id="KW-1185">Reference proteome</keyword>
<feature type="non-terminal residue" evidence="1">
    <location>
        <position position="1"/>
    </location>
</feature>
<name>A0A484GZW9_SOUCH</name>
<sequence>KRWSAKLTRSSRADSKVFSKFSFVVMSNNVISPYQKIFEMSQSLSCRYQKL</sequence>
<comment type="caution">
    <text evidence="1">The sequence shown here is derived from an EMBL/GenBank/DDBJ whole genome shotgun (WGS) entry which is preliminary data.</text>
</comment>
<dbReference type="Proteomes" id="UP000295264">
    <property type="component" value="Unassembled WGS sequence"/>
</dbReference>
<reference evidence="1 2" key="1">
    <citation type="journal article" date="2018" name="Genomics">
        <title>Molecular footprints of inshore aquatic adaptation in Indo-Pacific humpback dolphin (Sousa chinensis).</title>
        <authorList>
            <person name="Ming Y."/>
            <person name="Jian J."/>
            <person name="Yu F."/>
            <person name="Yu X."/>
            <person name="Wang J."/>
            <person name="Liu W."/>
        </authorList>
    </citation>
    <scope>NUCLEOTIDE SEQUENCE [LARGE SCALE GENOMIC DNA]</scope>
    <source>
        <strain evidence="1">MY-2018</strain>
        <tissue evidence="1">Skin</tissue>
    </source>
</reference>
<evidence type="ECO:0000313" key="2">
    <source>
        <dbReference type="Proteomes" id="UP000295264"/>
    </source>
</evidence>
<dbReference type="AlphaFoldDB" id="A0A484GZW9"/>
<gene>
    <name evidence="1" type="ORF">DBR06_SOUSAS18010048</name>
</gene>
<evidence type="ECO:0000313" key="1">
    <source>
        <dbReference type="EMBL" id="TEA41139.1"/>
    </source>
</evidence>